<dbReference type="FunFam" id="3.40.50.2000:FF:000095">
    <property type="entry name" value="Glycosyltransferase"/>
    <property type="match status" value="1"/>
</dbReference>
<dbReference type="InterPro" id="IPR002213">
    <property type="entry name" value="UDP_glucos_trans"/>
</dbReference>
<evidence type="ECO:0000256" key="5">
    <source>
        <dbReference type="RuleBase" id="RU362057"/>
    </source>
</evidence>
<dbReference type="PANTHER" id="PTHR48048:SF30">
    <property type="entry name" value="GLYCOSYLTRANSFERASE"/>
    <property type="match status" value="1"/>
</dbReference>
<dbReference type="OrthoDB" id="5835829at2759"/>
<dbReference type="eggNOG" id="KOG1192">
    <property type="taxonomic scope" value="Eukaryota"/>
</dbReference>
<keyword evidence="7" id="KW-1185">Reference proteome</keyword>
<accession>A0A022QB20</accession>
<dbReference type="AlphaFoldDB" id="A0A022QB20"/>
<dbReference type="PANTHER" id="PTHR48048">
    <property type="entry name" value="GLYCOSYLTRANSFERASE"/>
    <property type="match status" value="1"/>
</dbReference>
<protein>
    <recommendedName>
        <fullName evidence="5">Glycosyltransferase</fullName>
        <ecNumber evidence="5">2.4.1.-</ecNumber>
    </recommendedName>
</protein>
<dbReference type="GO" id="GO:0016757">
    <property type="term" value="F:glycosyltransferase activity"/>
    <property type="evidence" value="ECO:0000318"/>
    <property type="project" value="GO_Central"/>
</dbReference>
<dbReference type="OMA" id="CSPFGLP"/>
<dbReference type="SUPFAM" id="SSF53756">
    <property type="entry name" value="UDP-Glycosyltransferase/glycogen phosphorylase"/>
    <property type="match status" value="1"/>
</dbReference>
<gene>
    <name evidence="6" type="ORF">MIMGU_mgv1a026814mg</name>
</gene>
<dbReference type="PROSITE" id="PS00375">
    <property type="entry name" value="UDPGT"/>
    <property type="match status" value="1"/>
</dbReference>
<evidence type="ECO:0000256" key="1">
    <source>
        <dbReference type="ARBA" id="ARBA00009995"/>
    </source>
</evidence>
<organism evidence="6 7">
    <name type="scientific">Erythranthe guttata</name>
    <name type="common">Yellow monkey flower</name>
    <name type="synonym">Mimulus guttatus</name>
    <dbReference type="NCBI Taxonomy" id="4155"/>
    <lineage>
        <taxon>Eukaryota</taxon>
        <taxon>Viridiplantae</taxon>
        <taxon>Streptophyta</taxon>
        <taxon>Embryophyta</taxon>
        <taxon>Tracheophyta</taxon>
        <taxon>Spermatophyta</taxon>
        <taxon>Magnoliopsida</taxon>
        <taxon>eudicotyledons</taxon>
        <taxon>Gunneridae</taxon>
        <taxon>Pentapetalae</taxon>
        <taxon>asterids</taxon>
        <taxon>lamiids</taxon>
        <taxon>Lamiales</taxon>
        <taxon>Phrymaceae</taxon>
        <taxon>Erythranthe</taxon>
    </lineage>
</organism>
<dbReference type="PhylomeDB" id="A0A022QB20"/>
<name>A0A022QB20_ERYGU</name>
<keyword evidence="3 4" id="KW-0808">Transferase</keyword>
<dbReference type="KEGG" id="egt:105971789"/>
<comment type="similarity">
    <text evidence="1 4">Belongs to the UDP-glycosyltransferase family.</text>
</comment>
<dbReference type="FunFam" id="3.40.50.2000:FF:000020">
    <property type="entry name" value="Glycosyltransferase"/>
    <property type="match status" value="1"/>
</dbReference>
<proteinExistence type="inferred from homology"/>
<evidence type="ECO:0000256" key="2">
    <source>
        <dbReference type="ARBA" id="ARBA00022676"/>
    </source>
</evidence>
<sequence>METIVLYPSPGMGHLISMVELGKLILHHHPSFAITILTAPPSFNTGSTASYIRHISATEPSITFHHLPLIAVDLDSFPSMEAVTFEVLNLSNPHVRRALETITHSAATISAFIIDFFCNTSLPIAAEFDIPVYYFLTSGASFLAMIHYLPAIHNTTTKSFKDMNTLLHFPGVPPIPSADMPKPMLDRESSEYKSFLNLSLNLPNSAGILVNTFEGLETKSLRTIREGACNPGGGGRTPPVFCVGPLLATGDRLDGGGVHGCLKWLDEQPRKSVVYLCFGSLGLFSEGQLKEIALGLERSGHRFLWVVRSPPSDDYSKRFLPPPEPDLDSLLPAGFLDRTKNRGMVVKSWAPQVAVLNHGSVGGFVTHCGWNSVLEAVMSGVPMVAWPLYAEQKFNRVVLVDEDMKLALRMEDGGGTVAAEEVERRVRELMDGESEKGKEVGKVVEEKSAEARAAISEGGSSIAALGKLVQLWKV</sequence>
<evidence type="ECO:0000313" key="7">
    <source>
        <dbReference type="Proteomes" id="UP000030748"/>
    </source>
</evidence>
<evidence type="ECO:0000256" key="4">
    <source>
        <dbReference type="RuleBase" id="RU003718"/>
    </source>
</evidence>
<dbReference type="GO" id="GO:0035251">
    <property type="term" value="F:UDP-glucosyltransferase activity"/>
    <property type="evidence" value="ECO:0007669"/>
    <property type="project" value="InterPro"/>
</dbReference>
<dbReference type="Gene3D" id="3.40.50.2000">
    <property type="entry name" value="Glycogen Phosphorylase B"/>
    <property type="match status" value="2"/>
</dbReference>
<dbReference type="Pfam" id="PF00201">
    <property type="entry name" value="UDPGT"/>
    <property type="match status" value="1"/>
</dbReference>
<evidence type="ECO:0000313" key="6">
    <source>
        <dbReference type="EMBL" id="EYU25161.1"/>
    </source>
</evidence>
<dbReference type="InterPro" id="IPR050481">
    <property type="entry name" value="UDP-glycosyltransf_plant"/>
</dbReference>
<keyword evidence="2 4" id="KW-0328">Glycosyltransferase</keyword>
<dbReference type="InterPro" id="IPR035595">
    <property type="entry name" value="UDP_glycos_trans_CS"/>
</dbReference>
<dbReference type="CDD" id="cd03784">
    <property type="entry name" value="GT1_Gtf-like"/>
    <property type="match status" value="1"/>
</dbReference>
<dbReference type="EMBL" id="KI632098">
    <property type="protein sequence ID" value="EYU25161.1"/>
    <property type="molecule type" value="Genomic_DNA"/>
</dbReference>
<dbReference type="Proteomes" id="UP000030748">
    <property type="component" value="Unassembled WGS sequence"/>
</dbReference>
<dbReference type="EC" id="2.4.1.-" evidence="5"/>
<reference evidence="6 7" key="1">
    <citation type="journal article" date="2013" name="Proc. Natl. Acad. Sci. U.S.A.">
        <title>Fine-scale variation in meiotic recombination in Mimulus inferred from population shotgun sequencing.</title>
        <authorList>
            <person name="Hellsten U."/>
            <person name="Wright K.M."/>
            <person name="Jenkins J."/>
            <person name="Shu S."/>
            <person name="Yuan Y."/>
            <person name="Wessler S.R."/>
            <person name="Schmutz J."/>
            <person name="Willis J.H."/>
            <person name="Rokhsar D.S."/>
        </authorList>
    </citation>
    <scope>NUCLEOTIDE SEQUENCE [LARGE SCALE GENOMIC DNA]</scope>
    <source>
        <strain evidence="7">cv. DUN x IM62</strain>
    </source>
</reference>
<evidence type="ECO:0000256" key="3">
    <source>
        <dbReference type="ARBA" id="ARBA00022679"/>
    </source>
</evidence>